<dbReference type="EMBL" id="JAGSXJ010000025">
    <property type="protein sequence ID" value="KAH6675342.1"/>
    <property type="molecule type" value="Genomic_DNA"/>
</dbReference>
<dbReference type="GO" id="GO:0016787">
    <property type="term" value="F:hydrolase activity"/>
    <property type="evidence" value="ECO:0007669"/>
    <property type="project" value="UniProtKB-KW"/>
</dbReference>
<dbReference type="Gene3D" id="3.40.50.1820">
    <property type="entry name" value="alpha/beta hydrolase"/>
    <property type="match status" value="1"/>
</dbReference>
<comment type="similarity">
    <text evidence="1">Belongs to the peptidase S33 family.</text>
</comment>
<evidence type="ECO:0000256" key="3">
    <source>
        <dbReference type="SAM" id="SignalP"/>
    </source>
</evidence>
<keyword evidence="6" id="KW-1185">Reference proteome</keyword>
<dbReference type="PANTHER" id="PTHR43248">
    <property type="entry name" value="2-SUCCINYL-6-HYDROXY-2,4-CYCLOHEXADIENE-1-CARBOXYLATE SYNTHASE"/>
    <property type="match status" value="1"/>
</dbReference>
<protein>
    <submittedName>
        <fullName evidence="5">Alpha/Beta hydrolase protein</fullName>
    </submittedName>
</protein>
<keyword evidence="2 5" id="KW-0378">Hydrolase</keyword>
<feature type="signal peptide" evidence="3">
    <location>
        <begin position="1"/>
        <end position="18"/>
    </location>
</feature>
<sequence>MAPLHLLLVALVARHAQGTLFPGGQIDLFDWSTIKPSRDLVYTDCMDGMKCARLLAPLDWSKHGDSPCGLGSLDTNNSVAIAIVTLPASVPESDESFGGSVLWNPGGPGGMATLRAKDTNRFYQDMLDGTKHYEIIGFDPRGVGASTPQIKSKTAESISPRHGRAALATQFEQQAAIGEICMEAGPDSIHAHSGTASAARDMLHIVDKVEEERISRLGSDYVPAYDKPRLQYMGASYGTGLGSYFASMFPGRVARMLLSGILDSELHRYGKGFDILPDTEAAIEYVYEHCFETSCLFSNDSDTGPEDIKARVQAALDWLDGTPVLVADIVARDVSSQGTIFSSWDFDEETGSWLDIPFTWSHDAATVISCLDMHARKPEMDLDWAYERYKAMEAESPTAAEFRYLMHMRCARWTITPAYDFQEPFGAPPPEPDLAPDAPAAPLFLLNARLDPTTPLVSAWTTSRLYPNSSVMIIEMAGHDNFERADDCVFDAARAYFDDGVVPPNGTICQPAPYTGGQQSDVFRALL</sequence>
<dbReference type="InterPro" id="IPR013595">
    <property type="entry name" value="Pept_S33_TAP-like_C"/>
</dbReference>
<dbReference type="Proteomes" id="UP000770015">
    <property type="component" value="Unassembled WGS sequence"/>
</dbReference>
<dbReference type="InterPro" id="IPR029058">
    <property type="entry name" value="AB_hydrolase_fold"/>
</dbReference>
<reference evidence="5" key="1">
    <citation type="journal article" date="2021" name="Nat. Commun.">
        <title>Genetic determinants of endophytism in the Arabidopsis root mycobiome.</title>
        <authorList>
            <person name="Mesny F."/>
            <person name="Miyauchi S."/>
            <person name="Thiergart T."/>
            <person name="Pickel B."/>
            <person name="Atanasova L."/>
            <person name="Karlsson M."/>
            <person name="Huettel B."/>
            <person name="Barry K.W."/>
            <person name="Haridas S."/>
            <person name="Chen C."/>
            <person name="Bauer D."/>
            <person name="Andreopoulos W."/>
            <person name="Pangilinan J."/>
            <person name="LaButti K."/>
            <person name="Riley R."/>
            <person name="Lipzen A."/>
            <person name="Clum A."/>
            <person name="Drula E."/>
            <person name="Henrissat B."/>
            <person name="Kohler A."/>
            <person name="Grigoriev I.V."/>
            <person name="Martin F.M."/>
            <person name="Hacquard S."/>
        </authorList>
    </citation>
    <scope>NUCLEOTIDE SEQUENCE</scope>
    <source>
        <strain evidence="5">MPI-SDFR-AT-0117</strain>
    </source>
</reference>
<evidence type="ECO:0000313" key="5">
    <source>
        <dbReference type="EMBL" id="KAH6675342.1"/>
    </source>
</evidence>
<dbReference type="InterPro" id="IPR051601">
    <property type="entry name" value="Serine_prot/Carboxylest_S33"/>
</dbReference>
<dbReference type="Pfam" id="PF08386">
    <property type="entry name" value="Abhydrolase_4"/>
    <property type="match status" value="1"/>
</dbReference>
<comment type="caution">
    <text evidence="5">The sequence shown here is derived from an EMBL/GenBank/DDBJ whole genome shotgun (WGS) entry which is preliminary data.</text>
</comment>
<dbReference type="SUPFAM" id="SSF53474">
    <property type="entry name" value="alpha/beta-Hydrolases"/>
    <property type="match status" value="1"/>
</dbReference>
<feature type="chain" id="PRO_5040342065" evidence="3">
    <location>
        <begin position="19"/>
        <end position="527"/>
    </location>
</feature>
<proteinExistence type="inferred from homology"/>
<keyword evidence="3" id="KW-0732">Signal</keyword>
<evidence type="ECO:0000256" key="2">
    <source>
        <dbReference type="ARBA" id="ARBA00022801"/>
    </source>
</evidence>
<gene>
    <name evidence="5" type="ORF">F5X68DRAFT_246495</name>
</gene>
<dbReference type="AlphaFoldDB" id="A0A9P8V647"/>
<evidence type="ECO:0000259" key="4">
    <source>
        <dbReference type="Pfam" id="PF08386"/>
    </source>
</evidence>
<accession>A0A9P8V647</accession>
<organism evidence="5 6">
    <name type="scientific">Plectosphaerella plurivora</name>
    <dbReference type="NCBI Taxonomy" id="936078"/>
    <lineage>
        <taxon>Eukaryota</taxon>
        <taxon>Fungi</taxon>
        <taxon>Dikarya</taxon>
        <taxon>Ascomycota</taxon>
        <taxon>Pezizomycotina</taxon>
        <taxon>Sordariomycetes</taxon>
        <taxon>Hypocreomycetidae</taxon>
        <taxon>Glomerellales</taxon>
        <taxon>Plectosphaerellaceae</taxon>
        <taxon>Plectosphaerella</taxon>
    </lineage>
</organism>
<dbReference type="OrthoDB" id="425534at2759"/>
<feature type="domain" description="Peptidase S33 tripeptidyl aminopeptidase-like C-terminal" evidence="4">
    <location>
        <begin position="399"/>
        <end position="509"/>
    </location>
</feature>
<evidence type="ECO:0000256" key="1">
    <source>
        <dbReference type="ARBA" id="ARBA00010088"/>
    </source>
</evidence>
<evidence type="ECO:0000313" key="6">
    <source>
        <dbReference type="Proteomes" id="UP000770015"/>
    </source>
</evidence>
<dbReference type="PANTHER" id="PTHR43248:SF25">
    <property type="entry name" value="AB HYDROLASE-1 DOMAIN-CONTAINING PROTEIN-RELATED"/>
    <property type="match status" value="1"/>
</dbReference>
<name>A0A9P8V647_9PEZI</name>